<organism evidence="3 4">
    <name type="scientific">Durusdinium trenchii</name>
    <dbReference type="NCBI Taxonomy" id="1381693"/>
    <lineage>
        <taxon>Eukaryota</taxon>
        <taxon>Sar</taxon>
        <taxon>Alveolata</taxon>
        <taxon>Dinophyceae</taxon>
        <taxon>Suessiales</taxon>
        <taxon>Symbiodiniaceae</taxon>
        <taxon>Durusdinium</taxon>
    </lineage>
</organism>
<dbReference type="InterPro" id="IPR044861">
    <property type="entry name" value="IPNS-like_FE2OG_OXY"/>
</dbReference>
<dbReference type="Gene3D" id="1.10.287.110">
    <property type="entry name" value="DnaJ domain"/>
    <property type="match status" value="1"/>
</dbReference>
<name>A0ABP0HSJ1_9DINO</name>
<feature type="compositionally biased region" description="Basic and acidic residues" evidence="1">
    <location>
        <begin position="1011"/>
        <end position="1039"/>
    </location>
</feature>
<dbReference type="InterPro" id="IPR036047">
    <property type="entry name" value="F-box-like_dom_sf"/>
</dbReference>
<feature type="compositionally biased region" description="Low complexity" evidence="1">
    <location>
        <begin position="692"/>
        <end position="701"/>
    </location>
</feature>
<protein>
    <submittedName>
        <fullName evidence="3">1-aminocyclopropane-1-carboxylate oxidase 1 (ACC oxidase 1) (Ethylene-forming enzyme) (EFE)</fullName>
    </submittedName>
</protein>
<dbReference type="SUPFAM" id="SSF81383">
    <property type="entry name" value="F-box domain"/>
    <property type="match status" value="1"/>
</dbReference>
<evidence type="ECO:0000313" key="3">
    <source>
        <dbReference type="EMBL" id="CAK8993177.1"/>
    </source>
</evidence>
<dbReference type="SUPFAM" id="SSF46565">
    <property type="entry name" value="Chaperone J-domain"/>
    <property type="match status" value="1"/>
</dbReference>
<dbReference type="SUPFAM" id="SSF51197">
    <property type="entry name" value="Clavaminate synthase-like"/>
    <property type="match status" value="1"/>
</dbReference>
<feature type="compositionally biased region" description="Basic and acidic residues" evidence="1">
    <location>
        <begin position="625"/>
        <end position="637"/>
    </location>
</feature>
<feature type="compositionally biased region" description="Basic and acidic residues" evidence="1">
    <location>
        <begin position="947"/>
        <end position="968"/>
    </location>
</feature>
<feature type="compositionally biased region" description="Gly residues" evidence="1">
    <location>
        <begin position="740"/>
        <end position="751"/>
    </location>
</feature>
<dbReference type="SUPFAM" id="SSF50249">
    <property type="entry name" value="Nucleic acid-binding proteins"/>
    <property type="match status" value="1"/>
</dbReference>
<feature type="domain" description="Isopenicillin N synthase-like Fe(2+) 2OG dioxygenase" evidence="2">
    <location>
        <begin position="246"/>
        <end position="320"/>
    </location>
</feature>
<feature type="compositionally biased region" description="Low complexity" evidence="1">
    <location>
        <begin position="715"/>
        <end position="739"/>
    </location>
</feature>
<evidence type="ECO:0000256" key="1">
    <source>
        <dbReference type="SAM" id="MobiDB-lite"/>
    </source>
</evidence>
<evidence type="ECO:0000259" key="2">
    <source>
        <dbReference type="Pfam" id="PF03171"/>
    </source>
</evidence>
<dbReference type="EMBL" id="CAXAMM010001714">
    <property type="protein sequence ID" value="CAK8993177.1"/>
    <property type="molecule type" value="Genomic_DNA"/>
</dbReference>
<dbReference type="Gene3D" id="2.60.120.330">
    <property type="entry name" value="B-lactam Antibiotic, Isopenicillin N Synthase, Chain"/>
    <property type="match status" value="1"/>
</dbReference>
<dbReference type="Gene3D" id="2.40.50.140">
    <property type="entry name" value="Nucleic acid-binding proteins"/>
    <property type="match status" value="1"/>
</dbReference>
<feature type="region of interest" description="Disordered" evidence="1">
    <location>
        <begin position="616"/>
        <end position="753"/>
    </location>
</feature>
<dbReference type="InterPro" id="IPR036869">
    <property type="entry name" value="J_dom_sf"/>
</dbReference>
<dbReference type="Proteomes" id="UP001642464">
    <property type="component" value="Unassembled WGS sequence"/>
</dbReference>
<accession>A0ABP0HSJ1</accession>
<feature type="compositionally biased region" description="Basic residues" evidence="1">
    <location>
        <begin position="976"/>
        <end position="997"/>
    </location>
</feature>
<feature type="region of interest" description="Disordered" evidence="1">
    <location>
        <begin position="931"/>
        <end position="1039"/>
    </location>
</feature>
<feature type="compositionally biased region" description="Low complexity" evidence="1">
    <location>
        <begin position="663"/>
        <end position="684"/>
    </location>
</feature>
<keyword evidence="4" id="KW-1185">Reference proteome</keyword>
<dbReference type="Pfam" id="PF03171">
    <property type="entry name" value="2OG-FeII_Oxy"/>
    <property type="match status" value="1"/>
</dbReference>
<comment type="caution">
    <text evidence="3">The sequence shown here is derived from an EMBL/GenBank/DDBJ whole genome shotgun (WGS) entry which is preliminary data.</text>
</comment>
<sequence>MPPATPGVEMLRAEELEMNLSRPLRYVEDRCLADRETVEFKMENPSGLKEDNPMLSMSSQKSKSVGLAFREGRPLILQSEAKPWKMNLFSALTDATSFLVAARSGYYMKLDAETKREFFRPVSAQLSSASGSVLEPEVVELPGKECVHISKAMVDAPSARPGADCAARAAFRGFERLARAVLMALQASEPGFQPLPQAMLSRAQRLGYAIDMFSGGAGTYRDRLKPLIDASDQHVLSIFSYSGDACGDHVDRGLLTLVTNQDGALQIFQHGAWVQVPATEGLVVFAGKTLELLTRGAYRAVVHRLAPGRAAGRTSLAFKLRAPTGAVVELDGERSTLGELFEKHLDRPGLSINQPNHRAALQRPLRMPAADPGASRAAPDTADAAASACTGDAKATQLGLGVCTKLAYHSQVITVPIFHSLELQSFLRSRATCRDWHRDSTSCECCWVRFCLTLGIPWLQRQLDWPLYLSDWQKKFYIWRHQKPIRAVPLRTPFTMSVGPSPAVCRTMRLSAAIEKWGLTGFSEIKFYRPEEGRSPVNLDECLGIWDGALLRQRYQEDDLDRVDFERHGGTAWDPFLGEFQLTDHINFHIVMLAGRGGVFLPNHLCRAEGLVDAPEKRRMAHPTAEGRKWDGHEWGTGRRPSAAPAAQMAESEPSRPRRFTFSEGPEAPGASPSASAPSTVPVPRVVPPSLSPSTSSGAVPRLGGFSSTPPTPVRPQHVPPVHHSQWSSQQQPQQQSSWGGWGGDDWGGDWGWEDSPCAAAAAMWAAWGKGGGGFGGPPSCGGGVNMMIGTVKSYSAVKGFGFMIHPDISQDIWFAKETVAAEYRTSDLAGTTMSFEIFRAPDGKPQARNLRPAPAGVGMPPPPVNPNQHMPAGFPTPVPGLVRPGFPHPLLRPGFPNPLLRPAVPGMAVPSQPKRRAWSPHAGSRAIATASMDEEVPGMGGPVAEPVEKKSESEEKSPESSSRRSSESSDSSSERKKKKKKKKDKKKKKKKKKKSKKSDVSDVCSSSSLEEVRSRSRSPKKVEVKGNSKDKAKSTPEIEQAKLEALEKLRKLQSLEPKEARAKEWRALLRDWHPDKNPDKVEVAKEVFQFLQKGKTIINV</sequence>
<dbReference type="InterPro" id="IPR012340">
    <property type="entry name" value="NA-bd_OB-fold"/>
</dbReference>
<reference evidence="3 4" key="1">
    <citation type="submission" date="2024-02" db="EMBL/GenBank/DDBJ databases">
        <authorList>
            <person name="Chen Y."/>
            <person name="Shah S."/>
            <person name="Dougan E. K."/>
            <person name="Thang M."/>
            <person name="Chan C."/>
        </authorList>
    </citation>
    <scope>NUCLEOTIDE SEQUENCE [LARGE SCALE GENOMIC DNA]</scope>
</reference>
<evidence type="ECO:0000313" key="4">
    <source>
        <dbReference type="Proteomes" id="UP001642464"/>
    </source>
</evidence>
<dbReference type="InterPro" id="IPR027443">
    <property type="entry name" value="IPNS-like_sf"/>
</dbReference>
<proteinExistence type="predicted"/>
<gene>
    <name evidence="3" type="ORF">SCF082_LOCUS3400</name>
</gene>